<dbReference type="GO" id="GO:0004252">
    <property type="term" value="F:serine-type endopeptidase activity"/>
    <property type="evidence" value="ECO:0007669"/>
    <property type="project" value="InterPro"/>
</dbReference>
<feature type="domain" description="Peptidase S1" evidence="1">
    <location>
        <begin position="26"/>
        <end position="192"/>
    </location>
</feature>
<evidence type="ECO:0000313" key="2">
    <source>
        <dbReference type="EMBL" id="KIH56749.1"/>
    </source>
</evidence>
<dbReference type="Pfam" id="PF00089">
    <property type="entry name" value="Trypsin"/>
    <property type="match status" value="1"/>
</dbReference>
<dbReference type="InterPro" id="IPR033116">
    <property type="entry name" value="TRYPSIN_SER"/>
</dbReference>
<dbReference type="InterPro" id="IPR043504">
    <property type="entry name" value="Peptidase_S1_PA_chymotrypsin"/>
</dbReference>
<evidence type="ECO:0000259" key="1">
    <source>
        <dbReference type="PROSITE" id="PS50240"/>
    </source>
</evidence>
<keyword evidence="3" id="KW-1185">Reference proteome</keyword>
<gene>
    <name evidence="2" type="ORF">ANCDUO_13069</name>
</gene>
<dbReference type="Gene3D" id="2.40.10.10">
    <property type="entry name" value="Trypsin-like serine proteases"/>
    <property type="match status" value="1"/>
</dbReference>
<proteinExistence type="predicted"/>
<dbReference type="Proteomes" id="UP000054047">
    <property type="component" value="Unassembled WGS sequence"/>
</dbReference>
<organism evidence="2 3">
    <name type="scientific">Ancylostoma duodenale</name>
    <dbReference type="NCBI Taxonomy" id="51022"/>
    <lineage>
        <taxon>Eukaryota</taxon>
        <taxon>Metazoa</taxon>
        <taxon>Ecdysozoa</taxon>
        <taxon>Nematoda</taxon>
        <taxon>Chromadorea</taxon>
        <taxon>Rhabditida</taxon>
        <taxon>Rhabditina</taxon>
        <taxon>Rhabditomorpha</taxon>
        <taxon>Strongyloidea</taxon>
        <taxon>Ancylostomatidae</taxon>
        <taxon>Ancylostomatinae</taxon>
        <taxon>Ancylostoma</taxon>
    </lineage>
</organism>
<accession>A0A0C2GCY6</accession>
<reference evidence="2 3" key="1">
    <citation type="submission" date="2013-12" db="EMBL/GenBank/DDBJ databases">
        <title>Draft genome of the parsitic nematode Ancylostoma duodenale.</title>
        <authorList>
            <person name="Mitreva M."/>
        </authorList>
    </citation>
    <scope>NUCLEOTIDE SEQUENCE [LARGE SCALE GENOMIC DNA]</scope>
    <source>
        <strain evidence="2 3">Zhejiang</strain>
    </source>
</reference>
<sequence length="256" mass="28491">MVSNEDVVQIQCVDSKERRKLVTWAHKMWDECDLSHDVGVIELKDDVATTESSPICMPERNSKIAKLLHSAGSGMDITITDGNKYARGIQVVNLKLKTLDRTLAMIITKGQNSAMCGGDSGGPLFQFNDRGQYIVVGIVSGAMVDCGEKKFGVCPIRGRASAAHAMAGTAPIAPIVQSTYQNTRSWYTRSHEGQGFDNINDFNQQSNWNYLDDQNNNGIYANQVYDGIYYSNPWNSPYYVNQQSYPDNHVLNTIVY</sequence>
<dbReference type="PROSITE" id="PS00135">
    <property type="entry name" value="TRYPSIN_SER"/>
    <property type="match status" value="1"/>
</dbReference>
<dbReference type="OrthoDB" id="10061449at2759"/>
<dbReference type="EMBL" id="KN735298">
    <property type="protein sequence ID" value="KIH56749.1"/>
    <property type="molecule type" value="Genomic_DNA"/>
</dbReference>
<dbReference type="InterPro" id="IPR001254">
    <property type="entry name" value="Trypsin_dom"/>
</dbReference>
<evidence type="ECO:0000313" key="3">
    <source>
        <dbReference type="Proteomes" id="UP000054047"/>
    </source>
</evidence>
<protein>
    <recommendedName>
        <fullName evidence="1">Peptidase S1 domain-containing protein</fullName>
    </recommendedName>
</protein>
<dbReference type="AlphaFoldDB" id="A0A0C2GCY6"/>
<dbReference type="SUPFAM" id="SSF50494">
    <property type="entry name" value="Trypsin-like serine proteases"/>
    <property type="match status" value="1"/>
</dbReference>
<dbReference type="InterPro" id="IPR009003">
    <property type="entry name" value="Peptidase_S1_PA"/>
</dbReference>
<dbReference type="PROSITE" id="PS50240">
    <property type="entry name" value="TRYPSIN_DOM"/>
    <property type="match status" value="1"/>
</dbReference>
<dbReference type="GO" id="GO:0006508">
    <property type="term" value="P:proteolysis"/>
    <property type="evidence" value="ECO:0007669"/>
    <property type="project" value="InterPro"/>
</dbReference>
<name>A0A0C2GCY6_9BILA</name>